<dbReference type="InterPro" id="IPR013658">
    <property type="entry name" value="SGL"/>
</dbReference>
<sequence length="293" mass="30910">MSTSVEVFSEVVAELGEGPVWDVREQRLVWVDIDGQLVHVTSADGRSTRSYATPAPVGAAGLQRDGGLLLALGGGFARLSLEDGTIVPLADAPGTDPQIARMNDAEVDPAGRWFAGTKAYDSREGGGILYRLDHGGRVTPVLEGVTISNGLAWSADGGTLYYVDTPTRTIARFPFEMAGGTLGERVVHADTSALTGSPDGMTIDADGNLWVAFWGGWCVRCFSGADGALLEEIPMPVEQCSSVAFGGRDLRRLHVTSARTGLSEEQLREQPDAGRVHVVEPGVTGVATRTVSV</sequence>
<dbReference type="InterPro" id="IPR011042">
    <property type="entry name" value="6-blade_b-propeller_TolB-like"/>
</dbReference>
<evidence type="ECO:0000313" key="3">
    <source>
        <dbReference type="EMBL" id="MDW5596604.1"/>
    </source>
</evidence>
<dbReference type="PRINTS" id="PR01790">
    <property type="entry name" value="SMP30FAMILY"/>
</dbReference>
<dbReference type="Pfam" id="PF08450">
    <property type="entry name" value="SGL"/>
    <property type="match status" value="1"/>
</dbReference>
<dbReference type="PANTHER" id="PTHR10907">
    <property type="entry name" value="REGUCALCIN"/>
    <property type="match status" value="1"/>
</dbReference>
<evidence type="ECO:0000313" key="4">
    <source>
        <dbReference type="Proteomes" id="UP001284601"/>
    </source>
</evidence>
<dbReference type="SUPFAM" id="SSF63829">
    <property type="entry name" value="Calcium-dependent phosphotriesterase"/>
    <property type="match status" value="1"/>
</dbReference>
<accession>A0ABU4HTT4</accession>
<dbReference type="Proteomes" id="UP001284601">
    <property type="component" value="Unassembled WGS sequence"/>
</dbReference>
<dbReference type="Gene3D" id="2.120.10.30">
    <property type="entry name" value="TolB, C-terminal domain"/>
    <property type="match status" value="1"/>
</dbReference>
<proteinExistence type="inferred from homology"/>
<reference evidence="3 4" key="2">
    <citation type="submission" date="2023-10" db="EMBL/GenBank/DDBJ databases">
        <authorList>
            <person name="Han X.F."/>
        </authorList>
    </citation>
    <scope>NUCLEOTIDE SEQUENCE [LARGE SCALE GENOMIC DNA]</scope>
    <source>
        <strain evidence="3 4">KCTC 39840</strain>
    </source>
</reference>
<gene>
    <name evidence="3" type="ORF">R7226_19815</name>
</gene>
<dbReference type="InterPro" id="IPR005511">
    <property type="entry name" value="SMP-30"/>
</dbReference>
<protein>
    <submittedName>
        <fullName evidence="3">SMP-30/gluconolactonase/LRE family protein</fullName>
        <ecNumber evidence="3">3.1.1.99</ecNumber>
    </submittedName>
</protein>
<keyword evidence="3" id="KW-0378">Hydrolase</keyword>
<dbReference type="EC" id="3.1.1.99" evidence="3"/>
<comment type="similarity">
    <text evidence="1">Belongs to the SMP-30/CGR1 family.</text>
</comment>
<organism evidence="3 4">
    <name type="scientific">Conexibacter stalactiti</name>
    <dbReference type="NCBI Taxonomy" id="1940611"/>
    <lineage>
        <taxon>Bacteria</taxon>
        <taxon>Bacillati</taxon>
        <taxon>Actinomycetota</taxon>
        <taxon>Thermoleophilia</taxon>
        <taxon>Solirubrobacterales</taxon>
        <taxon>Conexibacteraceae</taxon>
        <taxon>Conexibacter</taxon>
    </lineage>
</organism>
<name>A0ABU4HTT4_9ACTN</name>
<dbReference type="GO" id="GO:0016787">
    <property type="term" value="F:hydrolase activity"/>
    <property type="evidence" value="ECO:0007669"/>
    <property type="project" value="UniProtKB-KW"/>
</dbReference>
<reference evidence="4" key="1">
    <citation type="submission" date="2023-07" db="EMBL/GenBank/DDBJ databases">
        <title>Conexibacter stalactiti sp. nov., isolated from stalactites in a lava cave and emended description of the genus Conexibacter.</title>
        <authorList>
            <person name="Lee S.D."/>
        </authorList>
    </citation>
    <scope>NUCLEOTIDE SEQUENCE [LARGE SCALE GENOMIC DNA]</scope>
    <source>
        <strain evidence="4">KCTC 39840</strain>
    </source>
</reference>
<feature type="domain" description="SMP-30/Gluconolactonase/LRE-like region" evidence="2">
    <location>
        <begin position="15"/>
        <end position="259"/>
    </location>
</feature>
<dbReference type="EMBL" id="JAWSTH010000060">
    <property type="protein sequence ID" value="MDW5596604.1"/>
    <property type="molecule type" value="Genomic_DNA"/>
</dbReference>
<evidence type="ECO:0000259" key="2">
    <source>
        <dbReference type="Pfam" id="PF08450"/>
    </source>
</evidence>
<dbReference type="RefSeq" id="WP_318599040.1">
    <property type="nucleotide sequence ID" value="NZ_JAWSTH010000060.1"/>
</dbReference>
<dbReference type="PANTHER" id="PTHR10907:SF47">
    <property type="entry name" value="REGUCALCIN"/>
    <property type="match status" value="1"/>
</dbReference>
<comment type="caution">
    <text evidence="3">The sequence shown here is derived from an EMBL/GenBank/DDBJ whole genome shotgun (WGS) entry which is preliminary data.</text>
</comment>
<evidence type="ECO:0000256" key="1">
    <source>
        <dbReference type="ARBA" id="ARBA00008853"/>
    </source>
</evidence>
<keyword evidence="4" id="KW-1185">Reference proteome</keyword>